<accession>A0A397SIR7</accession>
<dbReference type="Gene3D" id="3.30.420.40">
    <property type="match status" value="2"/>
</dbReference>
<dbReference type="STRING" id="658196.A0A397SIR7"/>
<protein>
    <submittedName>
        <fullName evidence="5">Hsp71-like protein</fullName>
    </submittedName>
</protein>
<dbReference type="InterPro" id="IPR013126">
    <property type="entry name" value="Hsp_70_fam"/>
</dbReference>
<dbReference type="Gene3D" id="2.60.34.10">
    <property type="entry name" value="Substrate Binding Domain Of DNAk, Chain A, domain 1"/>
    <property type="match status" value="1"/>
</dbReference>
<keyword evidence="2 3" id="KW-0067">ATP-binding</keyword>
<dbReference type="Pfam" id="PF00012">
    <property type="entry name" value="HSP70"/>
    <property type="match status" value="1"/>
</dbReference>
<dbReference type="FunFam" id="2.60.34.10:FF:000002">
    <property type="entry name" value="Heat shock 70 kDa"/>
    <property type="match status" value="1"/>
</dbReference>
<dbReference type="OrthoDB" id="2401965at2759"/>
<dbReference type="PROSITE" id="PS00329">
    <property type="entry name" value="HSP70_2"/>
    <property type="match status" value="1"/>
</dbReference>
<gene>
    <name evidence="5" type="ORF">C1645_879250</name>
</gene>
<dbReference type="InterPro" id="IPR029048">
    <property type="entry name" value="HSP70_C_sf"/>
</dbReference>
<organism evidence="5 6">
    <name type="scientific">Glomus cerebriforme</name>
    <dbReference type="NCBI Taxonomy" id="658196"/>
    <lineage>
        <taxon>Eukaryota</taxon>
        <taxon>Fungi</taxon>
        <taxon>Fungi incertae sedis</taxon>
        <taxon>Mucoromycota</taxon>
        <taxon>Glomeromycotina</taxon>
        <taxon>Glomeromycetes</taxon>
        <taxon>Glomerales</taxon>
        <taxon>Glomeraceae</taxon>
        <taxon>Glomus</taxon>
    </lineage>
</organism>
<keyword evidence="4" id="KW-0175">Coiled coil</keyword>
<dbReference type="FunFam" id="3.90.640.10:FF:000002">
    <property type="entry name" value="Heat shock 70 kDa"/>
    <property type="match status" value="1"/>
</dbReference>
<dbReference type="PROSITE" id="PS01036">
    <property type="entry name" value="HSP70_3"/>
    <property type="match status" value="1"/>
</dbReference>
<name>A0A397SIR7_9GLOM</name>
<dbReference type="InterPro" id="IPR043129">
    <property type="entry name" value="ATPase_NBD"/>
</dbReference>
<dbReference type="Gene3D" id="1.20.1270.10">
    <property type="match status" value="1"/>
</dbReference>
<dbReference type="Gene3D" id="3.30.30.30">
    <property type="match status" value="1"/>
</dbReference>
<dbReference type="EMBL" id="QKYT01000422">
    <property type="protein sequence ID" value="RIA85502.1"/>
    <property type="molecule type" value="Genomic_DNA"/>
</dbReference>
<keyword evidence="1 3" id="KW-0547">Nucleotide-binding</keyword>
<sequence>MKVGIDLGTTYSCVGVWKNDTVEIIANDQYSRTTPSYVAFTDKEILIGDAAKNQASINPRNTVFDIHRLIGRNYNDQIVQSYMKVWPFKVIDKNGKPYINVEYKGEKKDFAPEEITSMILAKMKETAEVFLGTSVKDAVITVPVYFNNSQTQAIKDAGLIAGLNELRIITGPSAAAIAYGLDKKITEHCVLFFDLGGGTCDVSLITIEDLFFDVIATAGDNHLGGEDFNNRVISYFIQEFKRKFKKDLTSNMRALYRLRTQCERAKITLSTSAQAIIEIDSLFEGIDFHTSLTRTKFEELNQDLFQSTIDLVERVLRDAKFDKNLVHEIVLVGGSTRIPKIQKLLSEFFNGKIPNKSINLNEAAAYGAAVQAAILSCCNSEKLQDLCLLEVTSLSLGIESAGGVMMPLIKRNTTFPTKKSEIFSTYSDNQPSVFIDIYEGECTLTRDNNLLGKFELTGIASAPNGVPQIEVTFEVDINRILNVSAVDKATHSSKKITVTNDKGRLSKEEIERMIDEAEKYRIDREKITQKIQARNVLESYAYNLRELVQYIDNMRNKLNDAIQESITWLDNNQEAEKDEYEYKQKLLEDIANPIAIKLHGGAP</sequence>
<comment type="caution">
    <text evidence="5">The sequence shown here is derived from an EMBL/GenBank/DDBJ whole genome shotgun (WGS) entry which is preliminary data.</text>
</comment>
<dbReference type="InterPro" id="IPR018181">
    <property type="entry name" value="Heat_shock_70_CS"/>
</dbReference>
<reference evidence="5 6" key="1">
    <citation type="submission" date="2018-06" db="EMBL/GenBank/DDBJ databases">
        <title>Comparative genomics reveals the genomic features of Rhizophagus irregularis, R. cerebriforme, R. diaphanum and Gigaspora rosea, and their symbiotic lifestyle signature.</title>
        <authorList>
            <person name="Morin E."/>
            <person name="San Clemente H."/>
            <person name="Chen E.C.H."/>
            <person name="De La Providencia I."/>
            <person name="Hainaut M."/>
            <person name="Kuo A."/>
            <person name="Kohler A."/>
            <person name="Murat C."/>
            <person name="Tang N."/>
            <person name="Roy S."/>
            <person name="Loubradou J."/>
            <person name="Henrissat B."/>
            <person name="Grigoriev I.V."/>
            <person name="Corradi N."/>
            <person name="Roux C."/>
            <person name="Martin F.M."/>
        </authorList>
    </citation>
    <scope>NUCLEOTIDE SEQUENCE [LARGE SCALE GENOMIC DNA]</scope>
    <source>
        <strain evidence="5 6">DAOM 227022</strain>
    </source>
</reference>
<dbReference type="PRINTS" id="PR00301">
    <property type="entry name" value="HEATSHOCK70"/>
</dbReference>
<comment type="similarity">
    <text evidence="3">Belongs to the heat shock protein 70 family.</text>
</comment>
<dbReference type="SUPFAM" id="SSF100920">
    <property type="entry name" value="Heat shock protein 70kD (HSP70), peptide-binding domain"/>
    <property type="match status" value="1"/>
</dbReference>
<dbReference type="PROSITE" id="PS00297">
    <property type="entry name" value="HSP70_1"/>
    <property type="match status" value="1"/>
</dbReference>
<dbReference type="GO" id="GO:0140662">
    <property type="term" value="F:ATP-dependent protein folding chaperone"/>
    <property type="evidence" value="ECO:0007669"/>
    <property type="project" value="InterPro"/>
</dbReference>
<dbReference type="PANTHER" id="PTHR19375">
    <property type="entry name" value="HEAT SHOCK PROTEIN 70KDA"/>
    <property type="match status" value="1"/>
</dbReference>
<dbReference type="AlphaFoldDB" id="A0A397SIR7"/>
<keyword evidence="6" id="KW-1185">Reference proteome</keyword>
<dbReference type="SUPFAM" id="SSF53067">
    <property type="entry name" value="Actin-like ATPase domain"/>
    <property type="match status" value="2"/>
</dbReference>
<evidence type="ECO:0000313" key="6">
    <source>
        <dbReference type="Proteomes" id="UP000265703"/>
    </source>
</evidence>
<dbReference type="Proteomes" id="UP000265703">
    <property type="component" value="Unassembled WGS sequence"/>
</dbReference>
<evidence type="ECO:0000256" key="4">
    <source>
        <dbReference type="SAM" id="Coils"/>
    </source>
</evidence>
<dbReference type="GO" id="GO:0005524">
    <property type="term" value="F:ATP binding"/>
    <property type="evidence" value="ECO:0007669"/>
    <property type="project" value="UniProtKB-KW"/>
</dbReference>
<evidence type="ECO:0000256" key="1">
    <source>
        <dbReference type="ARBA" id="ARBA00022741"/>
    </source>
</evidence>
<dbReference type="SUPFAM" id="SSF100934">
    <property type="entry name" value="Heat shock protein 70kD (HSP70), C-terminal subdomain"/>
    <property type="match status" value="1"/>
</dbReference>
<proteinExistence type="inferred from homology"/>
<feature type="coiled-coil region" evidence="4">
    <location>
        <begin position="510"/>
        <end position="564"/>
    </location>
</feature>
<evidence type="ECO:0000313" key="5">
    <source>
        <dbReference type="EMBL" id="RIA85502.1"/>
    </source>
</evidence>
<dbReference type="FunFam" id="3.30.30.30:FF:000001">
    <property type="entry name" value="heat shock 70 kDa protein-like"/>
    <property type="match status" value="1"/>
</dbReference>
<dbReference type="Gene3D" id="3.90.640.10">
    <property type="entry name" value="Actin, Chain A, domain 4"/>
    <property type="match status" value="1"/>
</dbReference>
<evidence type="ECO:0000256" key="2">
    <source>
        <dbReference type="ARBA" id="ARBA00022840"/>
    </source>
</evidence>
<evidence type="ECO:0000256" key="3">
    <source>
        <dbReference type="RuleBase" id="RU003322"/>
    </source>
</evidence>
<dbReference type="InterPro" id="IPR029047">
    <property type="entry name" value="HSP70_peptide-bd_sf"/>
</dbReference>
<dbReference type="FunFam" id="3.30.420.40:FF:000026">
    <property type="entry name" value="Heat shock protein 70"/>
    <property type="match status" value="1"/>
</dbReference>